<gene>
    <name evidence="3" type="ORF">HaLaN_30698</name>
</gene>
<comment type="caution">
    <text evidence="3">The sequence shown here is derived from an EMBL/GenBank/DDBJ whole genome shotgun (WGS) entry which is preliminary data.</text>
</comment>
<dbReference type="AlphaFoldDB" id="A0A6A0AH52"/>
<accession>A0A6A0AH52</accession>
<feature type="chain" id="PRO_5025367353" evidence="2">
    <location>
        <begin position="17"/>
        <end position="74"/>
    </location>
</feature>
<organism evidence="3 4">
    <name type="scientific">Haematococcus lacustris</name>
    <name type="common">Green alga</name>
    <name type="synonym">Haematococcus pluvialis</name>
    <dbReference type="NCBI Taxonomy" id="44745"/>
    <lineage>
        <taxon>Eukaryota</taxon>
        <taxon>Viridiplantae</taxon>
        <taxon>Chlorophyta</taxon>
        <taxon>core chlorophytes</taxon>
        <taxon>Chlorophyceae</taxon>
        <taxon>CS clade</taxon>
        <taxon>Chlamydomonadales</taxon>
        <taxon>Haematococcaceae</taxon>
        <taxon>Haematococcus</taxon>
    </lineage>
</organism>
<name>A0A6A0AH52_HAELA</name>
<sequence length="74" mass="7505">MPVASLLCTSTVVSHATELLAALLAAGAQQTVMSSYIHCARNISLQGVRPSQDGASSQDPVAKPKGPIIITGAC</sequence>
<reference evidence="3 4" key="1">
    <citation type="submission" date="2020-02" db="EMBL/GenBank/DDBJ databases">
        <title>Draft genome sequence of Haematococcus lacustris strain NIES-144.</title>
        <authorList>
            <person name="Morimoto D."/>
            <person name="Nakagawa S."/>
            <person name="Yoshida T."/>
            <person name="Sawayama S."/>
        </authorList>
    </citation>
    <scope>NUCLEOTIDE SEQUENCE [LARGE SCALE GENOMIC DNA]</scope>
    <source>
        <strain evidence="3 4">NIES-144</strain>
    </source>
</reference>
<evidence type="ECO:0000256" key="1">
    <source>
        <dbReference type="SAM" id="MobiDB-lite"/>
    </source>
</evidence>
<evidence type="ECO:0000313" key="4">
    <source>
        <dbReference type="Proteomes" id="UP000485058"/>
    </source>
</evidence>
<evidence type="ECO:0000256" key="2">
    <source>
        <dbReference type="SAM" id="SignalP"/>
    </source>
</evidence>
<feature type="signal peptide" evidence="2">
    <location>
        <begin position="1"/>
        <end position="16"/>
    </location>
</feature>
<keyword evidence="4" id="KW-1185">Reference proteome</keyword>
<protein>
    <submittedName>
        <fullName evidence="3">Uncharacterized protein</fullName>
    </submittedName>
</protein>
<dbReference type="Proteomes" id="UP000485058">
    <property type="component" value="Unassembled WGS sequence"/>
</dbReference>
<feature type="region of interest" description="Disordered" evidence="1">
    <location>
        <begin position="49"/>
        <end position="74"/>
    </location>
</feature>
<keyword evidence="2" id="KW-0732">Signal</keyword>
<proteinExistence type="predicted"/>
<dbReference type="EMBL" id="BLLF01005778">
    <property type="protein sequence ID" value="GFH31621.1"/>
    <property type="molecule type" value="Genomic_DNA"/>
</dbReference>
<evidence type="ECO:0000313" key="3">
    <source>
        <dbReference type="EMBL" id="GFH31621.1"/>
    </source>
</evidence>